<keyword evidence="3" id="KW-1133">Transmembrane helix</keyword>
<accession>A0A397UE97</accession>
<evidence type="ECO:0000256" key="1">
    <source>
        <dbReference type="ARBA" id="ARBA00004370"/>
    </source>
</evidence>
<dbReference type="GO" id="GO:0016020">
    <property type="term" value="C:membrane"/>
    <property type="evidence" value="ECO:0007669"/>
    <property type="project" value="UniProtKB-SubCell"/>
</dbReference>
<proteinExistence type="predicted"/>
<protein>
    <recommendedName>
        <fullName evidence="5">Fatty acid hydroxylase domain-containing protein</fullName>
    </recommendedName>
</protein>
<dbReference type="InterPro" id="IPR006694">
    <property type="entry name" value="Fatty_acid_hydroxylase"/>
</dbReference>
<evidence type="ECO:0000256" key="3">
    <source>
        <dbReference type="ARBA" id="ARBA00022989"/>
    </source>
</evidence>
<gene>
    <name evidence="6" type="ORF">C2G38_2110975</name>
</gene>
<dbReference type="Pfam" id="PF04116">
    <property type="entry name" value="FA_hydroxylase"/>
    <property type="match status" value="1"/>
</dbReference>
<dbReference type="PANTHER" id="PTHR11863">
    <property type="entry name" value="STEROL DESATURASE"/>
    <property type="match status" value="1"/>
</dbReference>
<name>A0A397UE97_9GLOM</name>
<dbReference type="OrthoDB" id="2436682at2759"/>
<comment type="subcellular location">
    <subcellularLocation>
        <location evidence="1">Membrane</location>
    </subcellularLocation>
</comment>
<evidence type="ECO:0000256" key="2">
    <source>
        <dbReference type="ARBA" id="ARBA00022692"/>
    </source>
</evidence>
<dbReference type="AlphaFoldDB" id="A0A397UE97"/>
<reference evidence="6 7" key="1">
    <citation type="submission" date="2018-06" db="EMBL/GenBank/DDBJ databases">
        <title>Comparative genomics reveals the genomic features of Rhizophagus irregularis, R. cerebriforme, R. diaphanum and Gigaspora rosea, and their symbiotic lifestyle signature.</title>
        <authorList>
            <person name="Morin E."/>
            <person name="San Clemente H."/>
            <person name="Chen E.C.H."/>
            <person name="De La Providencia I."/>
            <person name="Hainaut M."/>
            <person name="Kuo A."/>
            <person name="Kohler A."/>
            <person name="Murat C."/>
            <person name="Tang N."/>
            <person name="Roy S."/>
            <person name="Loubradou J."/>
            <person name="Henrissat B."/>
            <person name="Grigoriev I.V."/>
            <person name="Corradi N."/>
            <person name="Roux C."/>
            <person name="Martin F.M."/>
        </authorList>
    </citation>
    <scope>NUCLEOTIDE SEQUENCE [LARGE SCALE GENOMIC DNA]</scope>
    <source>
        <strain evidence="6 7">DAOM 194757</strain>
    </source>
</reference>
<evidence type="ECO:0000259" key="5">
    <source>
        <dbReference type="Pfam" id="PF04116"/>
    </source>
</evidence>
<keyword evidence="2" id="KW-0812">Transmembrane</keyword>
<sequence length="162" mass="19544">MSPNPNFAEKAWTVWFNSFENENIATVILCFLLHEIVYFGRCIPFWIADFIPFLQRYKLQPDKPNTVTEHWKCLKYVLSTHFFVELPLIFSFQPIAVFFGMEITTIPFPHWQKMVYQLAAFFVFEDTFNYWFHRLLHYGPFYKYIHKQHHEFSAPFGLVGLQ</sequence>
<comment type="caution">
    <text evidence="6">The sequence shown here is derived from an EMBL/GenBank/DDBJ whole genome shotgun (WGS) entry which is preliminary data.</text>
</comment>
<dbReference type="Proteomes" id="UP000266673">
    <property type="component" value="Unassembled WGS sequence"/>
</dbReference>
<feature type="domain" description="Fatty acid hydroxylase" evidence="5">
    <location>
        <begin position="119"/>
        <end position="159"/>
    </location>
</feature>
<dbReference type="STRING" id="44941.A0A397UE97"/>
<evidence type="ECO:0000313" key="7">
    <source>
        <dbReference type="Proteomes" id="UP000266673"/>
    </source>
</evidence>
<dbReference type="GO" id="GO:0008610">
    <property type="term" value="P:lipid biosynthetic process"/>
    <property type="evidence" value="ECO:0007669"/>
    <property type="project" value="InterPro"/>
</dbReference>
<evidence type="ECO:0000256" key="4">
    <source>
        <dbReference type="ARBA" id="ARBA00023136"/>
    </source>
</evidence>
<evidence type="ECO:0000313" key="6">
    <source>
        <dbReference type="EMBL" id="RIB08494.1"/>
    </source>
</evidence>
<dbReference type="EMBL" id="QKWP01001502">
    <property type="protein sequence ID" value="RIB08494.1"/>
    <property type="molecule type" value="Genomic_DNA"/>
</dbReference>
<keyword evidence="4" id="KW-0472">Membrane</keyword>
<dbReference type="InterPro" id="IPR050307">
    <property type="entry name" value="Sterol_Desaturase_Related"/>
</dbReference>
<dbReference type="GO" id="GO:0005506">
    <property type="term" value="F:iron ion binding"/>
    <property type="evidence" value="ECO:0007669"/>
    <property type="project" value="InterPro"/>
</dbReference>
<keyword evidence="7" id="KW-1185">Reference proteome</keyword>
<organism evidence="6 7">
    <name type="scientific">Gigaspora rosea</name>
    <dbReference type="NCBI Taxonomy" id="44941"/>
    <lineage>
        <taxon>Eukaryota</taxon>
        <taxon>Fungi</taxon>
        <taxon>Fungi incertae sedis</taxon>
        <taxon>Mucoromycota</taxon>
        <taxon>Glomeromycotina</taxon>
        <taxon>Glomeromycetes</taxon>
        <taxon>Diversisporales</taxon>
        <taxon>Gigasporaceae</taxon>
        <taxon>Gigaspora</taxon>
    </lineage>
</organism>
<dbReference type="GO" id="GO:0016491">
    <property type="term" value="F:oxidoreductase activity"/>
    <property type="evidence" value="ECO:0007669"/>
    <property type="project" value="InterPro"/>
</dbReference>